<proteinExistence type="predicted"/>
<accession>A0AAN9HJU9</accession>
<sequence length="188" mass="20853">MMQAPDTRAVSRAALRDPQTFLDQSLVAVSQNLDALKDPLQIVRNLSEESGISTEGKVDSSSKLEEEINMTVGQVLSATKSQNLIYSKIQTFIQQSTKARESVAVCEKIENDLDSMEAEAENKSKGKDQIPRLQEQLAAVESDLTRDYDSLMTELEPLHAKLQSLIVATQSAQALDEVEERKSYLSSY</sequence>
<evidence type="ECO:0000313" key="2">
    <source>
        <dbReference type="EMBL" id="KAK7232563.1"/>
    </source>
</evidence>
<name>A0AAN9HJU9_CROPI</name>
<dbReference type="AlphaFoldDB" id="A0AAN9HJU9"/>
<feature type="coiled-coil region" evidence="1">
    <location>
        <begin position="99"/>
        <end position="126"/>
    </location>
</feature>
<evidence type="ECO:0000313" key="3">
    <source>
        <dbReference type="Proteomes" id="UP001372338"/>
    </source>
</evidence>
<dbReference type="EMBL" id="JAYWIO010000107">
    <property type="protein sequence ID" value="KAK7232563.1"/>
    <property type="molecule type" value="Genomic_DNA"/>
</dbReference>
<keyword evidence="1" id="KW-0175">Coiled coil</keyword>
<reference evidence="2 3" key="1">
    <citation type="submission" date="2024-01" db="EMBL/GenBank/DDBJ databases">
        <title>The genomes of 5 underutilized Papilionoideae crops provide insights into root nodulation and disease resistanc.</title>
        <authorList>
            <person name="Yuan L."/>
        </authorList>
    </citation>
    <scope>NUCLEOTIDE SEQUENCE [LARGE SCALE GENOMIC DNA]</scope>
    <source>
        <strain evidence="2">ZHUSHIDOU_FW_LH</strain>
        <tissue evidence="2">Leaf</tissue>
    </source>
</reference>
<evidence type="ECO:0000256" key="1">
    <source>
        <dbReference type="SAM" id="Coils"/>
    </source>
</evidence>
<protein>
    <submittedName>
        <fullName evidence="2">Uncharacterized protein</fullName>
    </submittedName>
</protein>
<comment type="caution">
    <text evidence="2">The sequence shown here is derived from an EMBL/GenBank/DDBJ whole genome shotgun (WGS) entry which is preliminary data.</text>
</comment>
<dbReference type="Proteomes" id="UP001372338">
    <property type="component" value="Unassembled WGS sequence"/>
</dbReference>
<organism evidence="2 3">
    <name type="scientific">Crotalaria pallida</name>
    <name type="common">Smooth rattlebox</name>
    <name type="synonym">Crotalaria striata</name>
    <dbReference type="NCBI Taxonomy" id="3830"/>
    <lineage>
        <taxon>Eukaryota</taxon>
        <taxon>Viridiplantae</taxon>
        <taxon>Streptophyta</taxon>
        <taxon>Embryophyta</taxon>
        <taxon>Tracheophyta</taxon>
        <taxon>Spermatophyta</taxon>
        <taxon>Magnoliopsida</taxon>
        <taxon>eudicotyledons</taxon>
        <taxon>Gunneridae</taxon>
        <taxon>Pentapetalae</taxon>
        <taxon>rosids</taxon>
        <taxon>fabids</taxon>
        <taxon>Fabales</taxon>
        <taxon>Fabaceae</taxon>
        <taxon>Papilionoideae</taxon>
        <taxon>50 kb inversion clade</taxon>
        <taxon>genistoids sensu lato</taxon>
        <taxon>core genistoids</taxon>
        <taxon>Crotalarieae</taxon>
        <taxon>Crotalaria</taxon>
    </lineage>
</organism>
<gene>
    <name evidence="2" type="ORF">RIF29_47827</name>
</gene>
<keyword evidence="3" id="KW-1185">Reference proteome</keyword>